<dbReference type="SUPFAM" id="SSF49764">
    <property type="entry name" value="HSP20-like chaperones"/>
    <property type="match status" value="1"/>
</dbReference>
<reference evidence="5 6" key="1">
    <citation type="submission" date="2017-07" db="EMBL/GenBank/DDBJ databases">
        <title>Mechanisms for carbon and nitrogen cycling indicate functional differentiation within the Candidate Phyla Radiation.</title>
        <authorList>
            <person name="Danczak R.E."/>
            <person name="Johnston M.D."/>
            <person name="Kenah C."/>
            <person name="Slattery M."/>
            <person name="Wrighton K.C."/>
            <person name="Wilkins M.J."/>
        </authorList>
    </citation>
    <scope>NUCLEOTIDE SEQUENCE [LARGE SCALE GENOMIC DNA]</scope>
    <source>
        <strain evidence="5">Licking1014_96</strain>
    </source>
</reference>
<evidence type="ECO:0000313" key="5">
    <source>
        <dbReference type="EMBL" id="TSC91696.1"/>
    </source>
</evidence>
<evidence type="ECO:0000256" key="2">
    <source>
        <dbReference type="RuleBase" id="RU003616"/>
    </source>
</evidence>
<organism evidence="5 6">
    <name type="scientific">Candidatus Berkelbacteria bacterium Licking1014_96</name>
    <dbReference type="NCBI Taxonomy" id="2017149"/>
    <lineage>
        <taxon>Bacteria</taxon>
        <taxon>Candidatus Berkelbacteria</taxon>
    </lineage>
</organism>
<feature type="region of interest" description="Disordered" evidence="3">
    <location>
        <begin position="1"/>
        <end position="41"/>
    </location>
</feature>
<dbReference type="EMBL" id="VMGH01000029">
    <property type="protein sequence ID" value="TSC91696.1"/>
    <property type="molecule type" value="Genomic_DNA"/>
</dbReference>
<accession>A0A554LFM8</accession>
<evidence type="ECO:0000256" key="1">
    <source>
        <dbReference type="PROSITE-ProRule" id="PRU00285"/>
    </source>
</evidence>
<evidence type="ECO:0000256" key="3">
    <source>
        <dbReference type="SAM" id="MobiDB-lite"/>
    </source>
</evidence>
<dbReference type="Gene3D" id="2.60.40.790">
    <property type="match status" value="1"/>
</dbReference>
<feature type="compositionally biased region" description="Basic and acidic residues" evidence="3">
    <location>
        <begin position="1"/>
        <end position="33"/>
    </location>
</feature>
<dbReference type="PROSITE" id="PS01031">
    <property type="entry name" value="SHSP"/>
    <property type="match status" value="1"/>
</dbReference>
<evidence type="ECO:0000313" key="6">
    <source>
        <dbReference type="Proteomes" id="UP000318296"/>
    </source>
</evidence>
<dbReference type="InterPro" id="IPR008978">
    <property type="entry name" value="HSP20-like_chaperone"/>
</dbReference>
<dbReference type="Proteomes" id="UP000318296">
    <property type="component" value="Unassembled WGS sequence"/>
</dbReference>
<evidence type="ECO:0000259" key="4">
    <source>
        <dbReference type="PROSITE" id="PS01031"/>
    </source>
</evidence>
<protein>
    <recommendedName>
        <fullName evidence="4">SHSP domain-containing protein</fullName>
    </recommendedName>
</protein>
<dbReference type="AlphaFoldDB" id="A0A554LFM8"/>
<comment type="similarity">
    <text evidence="1 2">Belongs to the small heat shock protein (HSP20) family.</text>
</comment>
<dbReference type="CDD" id="cd06464">
    <property type="entry name" value="ACD_sHsps-like"/>
    <property type="match status" value="1"/>
</dbReference>
<dbReference type="InterPro" id="IPR031107">
    <property type="entry name" value="Small_HSP"/>
</dbReference>
<dbReference type="PANTHER" id="PTHR11527">
    <property type="entry name" value="HEAT-SHOCK PROTEIN 20 FAMILY MEMBER"/>
    <property type="match status" value="1"/>
</dbReference>
<feature type="domain" description="SHSP" evidence="4">
    <location>
        <begin position="35"/>
        <end position="147"/>
    </location>
</feature>
<gene>
    <name evidence="5" type="ORF">CEN92_214</name>
</gene>
<comment type="caution">
    <text evidence="5">The sequence shown here is derived from an EMBL/GenBank/DDBJ whole genome shotgun (WGS) entry which is preliminary data.</text>
</comment>
<dbReference type="Pfam" id="PF00011">
    <property type="entry name" value="HSP20"/>
    <property type="match status" value="1"/>
</dbReference>
<name>A0A554LFM8_9BACT</name>
<proteinExistence type="inferred from homology"/>
<sequence>MSDRNFAKFFGREAQNESSVKVEEKSSSEKSGEEAEGYEGQLAVDVYQTEDEIIVKTPIAGVRPEDLDISVTDDVLTIKGARKRDEKIEEQDYLVQECYWGSFSRSYILPVVVDAENASASIKDGVLTVIVPKEAKAKTRVIQVQEGK</sequence>
<dbReference type="InterPro" id="IPR002068">
    <property type="entry name" value="A-crystallin/Hsp20_dom"/>
</dbReference>